<reference evidence="1 3" key="2">
    <citation type="submission" date="2018-11" db="EMBL/GenBank/DDBJ databases">
        <authorList>
            <consortium name="Pathogen Informatics"/>
        </authorList>
    </citation>
    <scope>NUCLEOTIDE SEQUENCE [LARGE SCALE GENOMIC DNA]</scope>
</reference>
<keyword evidence="3" id="KW-1185">Reference proteome</keyword>
<dbReference type="Proteomes" id="UP000274756">
    <property type="component" value="Unassembled WGS sequence"/>
</dbReference>
<dbReference type="WBParaSite" id="DME_0000807301-mRNA-1">
    <property type="protein sequence ID" value="DME_0000807301-mRNA-1"/>
    <property type="gene ID" value="DME_0000807301"/>
</dbReference>
<evidence type="ECO:0000313" key="3">
    <source>
        <dbReference type="Proteomes" id="UP000274756"/>
    </source>
</evidence>
<gene>
    <name evidence="1" type="ORF">DME_LOCUS2198</name>
</gene>
<evidence type="ECO:0000313" key="1">
    <source>
        <dbReference type="EMBL" id="VDN52225.1"/>
    </source>
</evidence>
<dbReference type="EMBL" id="UYYG01000049">
    <property type="protein sequence ID" value="VDN52225.1"/>
    <property type="molecule type" value="Genomic_DNA"/>
</dbReference>
<name>A0A0N4UK46_DRAME</name>
<protein>
    <submittedName>
        <fullName evidence="4">HTH CENPB-type domain-containing protein</fullName>
    </submittedName>
</protein>
<organism evidence="2 4">
    <name type="scientific">Dracunculus medinensis</name>
    <name type="common">Guinea worm</name>
    <dbReference type="NCBI Taxonomy" id="318479"/>
    <lineage>
        <taxon>Eukaryota</taxon>
        <taxon>Metazoa</taxon>
        <taxon>Ecdysozoa</taxon>
        <taxon>Nematoda</taxon>
        <taxon>Chromadorea</taxon>
        <taxon>Rhabditida</taxon>
        <taxon>Spirurina</taxon>
        <taxon>Dracunculoidea</taxon>
        <taxon>Dracunculidae</taxon>
        <taxon>Dracunculus</taxon>
    </lineage>
</organism>
<evidence type="ECO:0000313" key="2">
    <source>
        <dbReference type="Proteomes" id="UP000038040"/>
    </source>
</evidence>
<accession>A0A0N4UK46</accession>
<dbReference type="AlphaFoldDB" id="A0A0N4UK46"/>
<evidence type="ECO:0000313" key="4">
    <source>
        <dbReference type="WBParaSite" id="DME_0000807301-mRNA-1"/>
    </source>
</evidence>
<sequence>MKNDGHLKSDSCKHVARQAIQLCRVQQMAHYGQVWPQRIPSYEAILNVFNRHTIGIPYRFTNCFPSYSYFVKKAKQFPIITYPSPFSRPYCSNSDLCPDVLLSF</sequence>
<dbReference type="Proteomes" id="UP000038040">
    <property type="component" value="Unplaced"/>
</dbReference>
<proteinExistence type="predicted"/>
<reference evidence="4" key="1">
    <citation type="submission" date="2017-02" db="UniProtKB">
        <authorList>
            <consortium name="WormBaseParasite"/>
        </authorList>
    </citation>
    <scope>IDENTIFICATION</scope>
</reference>